<feature type="domain" description="ABC3 transporter permease C-terminal" evidence="8">
    <location>
        <begin position="516"/>
        <end position="625"/>
    </location>
</feature>
<dbReference type="GO" id="GO:0005886">
    <property type="term" value="C:plasma membrane"/>
    <property type="evidence" value="ECO:0007669"/>
    <property type="project" value="UniProtKB-SubCell"/>
</dbReference>
<dbReference type="EMBL" id="JACBZD010000001">
    <property type="protein sequence ID" value="NYI05134.1"/>
    <property type="molecule type" value="Genomic_DNA"/>
</dbReference>
<dbReference type="PANTHER" id="PTHR30572">
    <property type="entry name" value="MEMBRANE COMPONENT OF TRANSPORTER-RELATED"/>
    <property type="match status" value="1"/>
</dbReference>
<keyword evidence="2" id="KW-1003">Cell membrane</keyword>
<dbReference type="PANTHER" id="PTHR30572:SF4">
    <property type="entry name" value="ABC TRANSPORTER PERMEASE YTRF"/>
    <property type="match status" value="1"/>
</dbReference>
<keyword evidence="3 7" id="KW-0812">Transmembrane</keyword>
<feature type="domain" description="ABC3 transporter permease C-terminal" evidence="8">
    <location>
        <begin position="71"/>
        <end position="189"/>
    </location>
</feature>
<feature type="transmembrane region" description="Helical" evidence="7">
    <location>
        <begin position="60"/>
        <end position="92"/>
    </location>
</feature>
<evidence type="ECO:0000256" key="2">
    <source>
        <dbReference type="ARBA" id="ARBA00022475"/>
    </source>
</evidence>
<feature type="transmembrane region" description="Helical" evidence="7">
    <location>
        <begin position="249"/>
        <end position="270"/>
    </location>
</feature>
<evidence type="ECO:0000256" key="1">
    <source>
        <dbReference type="ARBA" id="ARBA00004651"/>
    </source>
</evidence>
<reference evidence="9 10" key="1">
    <citation type="submission" date="2020-07" db="EMBL/GenBank/DDBJ databases">
        <title>Sequencing the genomes of 1000 actinobacteria strains.</title>
        <authorList>
            <person name="Klenk H.-P."/>
        </authorList>
    </citation>
    <scope>NUCLEOTIDE SEQUENCE [LARGE SCALE GENOMIC DNA]</scope>
    <source>
        <strain evidence="9 10">DSM 42178</strain>
    </source>
</reference>
<protein>
    <submittedName>
        <fullName evidence="9">Putative ABC transport system permease protein</fullName>
    </submittedName>
</protein>
<keyword evidence="5 7" id="KW-0472">Membrane</keyword>
<evidence type="ECO:0000313" key="9">
    <source>
        <dbReference type="EMBL" id="NYI05134.1"/>
    </source>
</evidence>
<name>A0A852ZWK6_9ACTN</name>
<dbReference type="RefSeq" id="WP_179813929.1">
    <property type="nucleotide sequence ID" value="NZ_JACBZD010000001.1"/>
</dbReference>
<evidence type="ECO:0000256" key="7">
    <source>
        <dbReference type="SAM" id="Phobius"/>
    </source>
</evidence>
<sequence>MIRLSLSTVRERWQLFLGAIVAIALGVALTQSSLLVLLATEEPRLPPGLSAVERHRISEGYVGAATLMGMTVLICFFLAVFVVGSTAAFTVAQRRADLALLRLVGAKRGQLRLLLLSEALILGLLGTLAGIPLGLAATGAQAWLLTALGFFPEGAAVGWDGSVLWVSGGLGVAVALLGVRAAARQAARVGPLEALREVGAAARVMTAGRWLRGLLFLAVSAAMVWVSAAATDLLGALVIALAVLFTGPVAMSALSPVVVPLAGRALGVLLRGSTLGGLAMANLRAGVRRSASVAAPLIVLVALSLGLWGTLASLSTAAAAEYEHRILAGDLVVESTGAQADRLASVAGVETAAPRLAVEMTVAVDGREYHAGVVAVDALGYRRTHRWEPLRAGSLEDLRGRTIAVGPALATEGLRVGGTATARIDGREVPLRIVAALPEILDNGADAFLVPRDLVPPELAARAPAETVIRLLPGAEPAVVAEAIRSAGLGEVRTVAEWAGAKAAEAQRGNLAVLGVLMGLGGLYALVAVVNAVVIAGADRGAEFAAARLAGLSRPQVVWTALVEAWSVTLIGLFLGCLVVAGALSGIATSTMAVLGEPAVAVPWGMLGAVCLGAFATIGAATCCVTLAATRPRPVTLATTRG</sequence>
<feature type="transmembrane region" description="Helical" evidence="7">
    <location>
        <begin position="213"/>
        <end position="243"/>
    </location>
</feature>
<feature type="transmembrane region" description="Helical" evidence="7">
    <location>
        <begin position="15"/>
        <end position="40"/>
    </location>
</feature>
<accession>A0A852ZWK6</accession>
<gene>
    <name evidence="9" type="ORF">FHU37_002077</name>
</gene>
<evidence type="ECO:0000313" key="10">
    <source>
        <dbReference type="Proteomes" id="UP000567795"/>
    </source>
</evidence>
<evidence type="ECO:0000256" key="6">
    <source>
        <dbReference type="ARBA" id="ARBA00038076"/>
    </source>
</evidence>
<dbReference type="Proteomes" id="UP000567795">
    <property type="component" value="Unassembled WGS sequence"/>
</dbReference>
<organism evidence="9 10">
    <name type="scientific">Allostreptomyces psammosilenae</name>
    <dbReference type="NCBI Taxonomy" id="1892865"/>
    <lineage>
        <taxon>Bacteria</taxon>
        <taxon>Bacillati</taxon>
        <taxon>Actinomycetota</taxon>
        <taxon>Actinomycetes</taxon>
        <taxon>Kitasatosporales</taxon>
        <taxon>Streptomycetaceae</taxon>
        <taxon>Allostreptomyces</taxon>
    </lineage>
</organism>
<keyword evidence="4 7" id="KW-1133">Transmembrane helix</keyword>
<feature type="transmembrane region" description="Helical" evidence="7">
    <location>
        <begin position="113"/>
        <end position="143"/>
    </location>
</feature>
<dbReference type="GO" id="GO:0022857">
    <property type="term" value="F:transmembrane transporter activity"/>
    <property type="evidence" value="ECO:0007669"/>
    <property type="project" value="TreeGrafter"/>
</dbReference>
<comment type="similarity">
    <text evidence="6">Belongs to the ABC-4 integral membrane protein family.</text>
</comment>
<proteinExistence type="inferred from homology"/>
<dbReference type="InterPro" id="IPR050250">
    <property type="entry name" value="Macrolide_Exporter_MacB"/>
</dbReference>
<feature type="transmembrane region" description="Helical" evidence="7">
    <location>
        <begin position="557"/>
        <end position="584"/>
    </location>
</feature>
<dbReference type="InterPro" id="IPR003838">
    <property type="entry name" value="ABC3_permease_C"/>
</dbReference>
<keyword evidence="10" id="KW-1185">Reference proteome</keyword>
<evidence type="ECO:0000256" key="3">
    <source>
        <dbReference type="ARBA" id="ARBA00022692"/>
    </source>
</evidence>
<feature type="transmembrane region" description="Helical" evidence="7">
    <location>
        <begin position="604"/>
        <end position="629"/>
    </location>
</feature>
<comment type="caution">
    <text evidence="9">The sequence shown here is derived from an EMBL/GenBank/DDBJ whole genome shotgun (WGS) entry which is preliminary data.</text>
</comment>
<evidence type="ECO:0000256" key="5">
    <source>
        <dbReference type="ARBA" id="ARBA00023136"/>
    </source>
</evidence>
<evidence type="ECO:0000256" key="4">
    <source>
        <dbReference type="ARBA" id="ARBA00022989"/>
    </source>
</evidence>
<feature type="transmembrane region" description="Helical" evidence="7">
    <location>
        <begin position="291"/>
        <end position="311"/>
    </location>
</feature>
<feature type="transmembrane region" description="Helical" evidence="7">
    <location>
        <begin position="511"/>
        <end position="536"/>
    </location>
</feature>
<dbReference type="AlphaFoldDB" id="A0A852ZWK6"/>
<feature type="transmembrane region" description="Helical" evidence="7">
    <location>
        <begin position="163"/>
        <end position="183"/>
    </location>
</feature>
<comment type="subcellular location">
    <subcellularLocation>
        <location evidence="1">Cell membrane</location>
        <topology evidence="1">Multi-pass membrane protein</topology>
    </subcellularLocation>
</comment>
<dbReference type="Pfam" id="PF02687">
    <property type="entry name" value="FtsX"/>
    <property type="match status" value="2"/>
</dbReference>
<evidence type="ECO:0000259" key="8">
    <source>
        <dbReference type="Pfam" id="PF02687"/>
    </source>
</evidence>